<proteinExistence type="predicted"/>
<reference evidence="1 2" key="1">
    <citation type="submission" date="2014-07" db="EMBL/GenBank/DDBJ databases">
        <authorList>
            <person name="Sibley D."/>
            <person name="Venepally P."/>
            <person name="Karamycheva S."/>
            <person name="Hadjithomas M."/>
            <person name="Khan A."/>
            <person name="Brunk B."/>
            <person name="Roos D."/>
            <person name="Caler E."/>
            <person name="Lorenzi H."/>
        </authorList>
    </citation>
    <scope>NUCLEOTIDE SEQUENCE [LARGE SCALE GENOMIC DNA]</scope>
    <source>
        <strain evidence="1 2">FOU</strain>
    </source>
</reference>
<protein>
    <submittedName>
        <fullName evidence="1">Uncharacterized protein</fullName>
    </submittedName>
</protein>
<evidence type="ECO:0000313" key="1">
    <source>
        <dbReference type="EMBL" id="KFG36240.1"/>
    </source>
</evidence>
<dbReference type="AlphaFoldDB" id="A0A086JVS2"/>
<organism evidence="1 2">
    <name type="scientific">Toxoplasma gondii FOU</name>
    <dbReference type="NCBI Taxonomy" id="943167"/>
    <lineage>
        <taxon>Eukaryota</taxon>
        <taxon>Sar</taxon>
        <taxon>Alveolata</taxon>
        <taxon>Apicomplexa</taxon>
        <taxon>Conoidasida</taxon>
        <taxon>Coccidia</taxon>
        <taxon>Eucoccidiorida</taxon>
        <taxon>Eimeriorina</taxon>
        <taxon>Sarcocystidae</taxon>
        <taxon>Toxoplasma</taxon>
    </lineage>
</organism>
<evidence type="ECO:0000313" key="2">
    <source>
        <dbReference type="Proteomes" id="UP000028838"/>
    </source>
</evidence>
<dbReference type="EMBL" id="AEYH02002673">
    <property type="protein sequence ID" value="KFG36240.1"/>
    <property type="molecule type" value="Genomic_DNA"/>
</dbReference>
<comment type="caution">
    <text evidence="1">The sequence shown here is derived from an EMBL/GenBank/DDBJ whole genome shotgun (WGS) entry which is preliminary data.</text>
</comment>
<name>A0A086JVS2_TOXGO</name>
<gene>
    <name evidence="1" type="ORF">TGFOU_280375</name>
</gene>
<dbReference type="Proteomes" id="UP000028838">
    <property type="component" value="Unassembled WGS sequence"/>
</dbReference>
<dbReference type="VEuPathDB" id="ToxoDB:TGFOU_280375"/>
<accession>A0A086JVS2</accession>
<sequence>MAAIATAQPKSQACDSTKYLAGRSEARLCEGHMCHGHLLIKRRKTRQAERVTASVSNYKQLIGARCDERSCIGCGFVEQAPSVGVTPRVSWESLFGPSPSRLWTISSEQRQFCSIKVP</sequence>
<dbReference type="OrthoDB" id="10340853at2759"/>